<feature type="compositionally biased region" description="Basic residues" evidence="13">
    <location>
        <begin position="73"/>
        <end position="84"/>
    </location>
</feature>
<dbReference type="InterPro" id="IPR001357">
    <property type="entry name" value="BRCT_dom"/>
</dbReference>
<dbReference type="InterPro" id="IPR008921">
    <property type="entry name" value="DNA_pol3_clamp-load_cplx_C"/>
</dbReference>
<keyword evidence="4" id="KW-0597">Phosphoprotein</keyword>
<keyword evidence="7 12" id="KW-0067">ATP-binding</keyword>
<dbReference type="Gene3D" id="1.10.8.60">
    <property type="match status" value="1"/>
</dbReference>
<evidence type="ECO:0000256" key="4">
    <source>
        <dbReference type="ARBA" id="ARBA00022553"/>
    </source>
</evidence>
<evidence type="ECO:0000256" key="12">
    <source>
        <dbReference type="PIRNR" id="PIRNR036578"/>
    </source>
</evidence>
<evidence type="ECO:0000256" key="10">
    <source>
        <dbReference type="ARBA" id="ARBA00054501"/>
    </source>
</evidence>
<keyword evidence="8" id="KW-0238">DNA-binding</keyword>
<keyword evidence="16" id="KW-1185">Reference proteome</keyword>
<evidence type="ECO:0000256" key="1">
    <source>
        <dbReference type="ARBA" id="ARBA00004123"/>
    </source>
</evidence>
<comment type="similarity">
    <text evidence="2 12">Belongs to the activator 1 large subunit family.</text>
</comment>
<keyword evidence="9 12" id="KW-0539">Nucleus</keyword>
<reference evidence="15 16" key="1">
    <citation type="submission" date="2020-08" db="EMBL/GenBank/DDBJ databases">
        <authorList>
            <person name="Hejnol A."/>
        </authorList>
    </citation>
    <scope>NUCLEOTIDE SEQUENCE [LARGE SCALE GENOMIC DNA]</scope>
</reference>
<organism evidence="15 16">
    <name type="scientific">Dimorphilus gyrociliatus</name>
    <dbReference type="NCBI Taxonomy" id="2664684"/>
    <lineage>
        <taxon>Eukaryota</taxon>
        <taxon>Metazoa</taxon>
        <taxon>Spiralia</taxon>
        <taxon>Lophotrochozoa</taxon>
        <taxon>Annelida</taxon>
        <taxon>Polychaeta</taxon>
        <taxon>Polychaeta incertae sedis</taxon>
        <taxon>Dinophilidae</taxon>
        <taxon>Dimorphilus</taxon>
    </lineage>
</organism>
<evidence type="ECO:0000256" key="5">
    <source>
        <dbReference type="ARBA" id="ARBA00022705"/>
    </source>
</evidence>
<dbReference type="InterPro" id="IPR003593">
    <property type="entry name" value="AAA+_ATPase"/>
</dbReference>
<dbReference type="InterPro" id="IPR003959">
    <property type="entry name" value="ATPase_AAA_core"/>
</dbReference>
<dbReference type="Proteomes" id="UP000549394">
    <property type="component" value="Unassembled WGS sequence"/>
</dbReference>
<protein>
    <recommendedName>
        <fullName evidence="3 12">Replication factor C subunit 1</fullName>
    </recommendedName>
</protein>
<dbReference type="SUPFAM" id="SSF52540">
    <property type="entry name" value="P-loop containing nucleoside triphosphate hydrolases"/>
    <property type="match status" value="1"/>
</dbReference>
<dbReference type="SMART" id="SM00382">
    <property type="entry name" value="AAA"/>
    <property type="match status" value="1"/>
</dbReference>
<dbReference type="FunFam" id="3.40.50.10190:FF:000001">
    <property type="entry name" value="Replication factor C subunit 1"/>
    <property type="match status" value="1"/>
</dbReference>
<feature type="region of interest" description="Disordered" evidence="13">
    <location>
        <begin position="212"/>
        <end position="298"/>
    </location>
</feature>
<dbReference type="Pfam" id="PF00004">
    <property type="entry name" value="AAA"/>
    <property type="match status" value="1"/>
</dbReference>
<dbReference type="InterPro" id="IPR047854">
    <property type="entry name" value="RFC_lid"/>
</dbReference>
<dbReference type="GO" id="GO:0005634">
    <property type="term" value="C:nucleus"/>
    <property type="evidence" value="ECO:0007669"/>
    <property type="project" value="UniProtKB-SubCell"/>
</dbReference>
<dbReference type="InterPro" id="IPR027417">
    <property type="entry name" value="P-loop_NTPase"/>
</dbReference>
<feature type="domain" description="BRCT" evidence="14">
    <location>
        <begin position="325"/>
        <end position="403"/>
    </location>
</feature>
<dbReference type="SUPFAM" id="SSF48019">
    <property type="entry name" value="post-AAA+ oligomerization domain-like"/>
    <property type="match status" value="1"/>
</dbReference>
<feature type="region of interest" description="Disordered" evidence="13">
    <location>
        <begin position="423"/>
        <end position="444"/>
    </location>
</feature>
<dbReference type="CDD" id="cd00009">
    <property type="entry name" value="AAA"/>
    <property type="match status" value="1"/>
</dbReference>
<dbReference type="Gene3D" id="3.40.50.300">
    <property type="entry name" value="P-loop containing nucleotide triphosphate hydrolases"/>
    <property type="match status" value="1"/>
</dbReference>
<dbReference type="Pfam" id="PF08519">
    <property type="entry name" value="RFC1"/>
    <property type="match status" value="1"/>
</dbReference>
<dbReference type="Gene3D" id="1.20.272.10">
    <property type="match status" value="1"/>
</dbReference>
<accession>A0A7I8VR95</accession>
<dbReference type="GO" id="GO:0003689">
    <property type="term" value="F:DNA clamp loader activity"/>
    <property type="evidence" value="ECO:0007669"/>
    <property type="project" value="UniProtKB-UniRule"/>
</dbReference>
<evidence type="ECO:0000256" key="2">
    <source>
        <dbReference type="ARBA" id="ARBA00006116"/>
    </source>
</evidence>
<comment type="subunit">
    <text evidence="11">Large subunit of the RFC complex, an heteropentameric complex consisting of RFC1 and four small subunits RFC2, RFC3, RFC4 and RFC5; the RFC complex interacts with PCNA and the interaction involves RFC1.</text>
</comment>
<comment type="caution">
    <text evidence="15">The sequence shown here is derived from an EMBL/GenBank/DDBJ whole genome shotgun (WGS) entry which is preliminary data.</text>
</comment>
<evidence type="ECO:0000256" key="11">
    <source>
        <dbReference type="ARBA" id="ARBA00064311"/>
    </source>
</evidence>
<dbReference type="GO" id="GO:0006281">
    <property type="term" value="P:DNA repair"/>
    <property type="evidence" value="ECO:0007669"/>
    <property type="project" value="InterPro"/>
</dbReference>
<evidence type="ECO:0000256" key="6">
    <source>
        <dbReference type="ARBA" id="ARBA00022741"/>
    </source>
</evidence>
<evidence type="ECO:0000256" key="9">
    <source>
        <dbReference type="ARBA" id="ARBA00023242"/>
    </source>
</evidence>
<feature type="compositionally biased region" description="Basic and acidic residues" evidence="13">
    <location>
        <begin position="1008"/>
        <end position="1019"/>
    </location>
</feature>
<dbReference type="SMART" id="SM00292">
    <property type="entry name" value="BRCT"/>
    <property type="match status" value="1"/>
</dbReference>
<gene>
    <name evidence="15" type="ORF">DGYR_LOCUS7163</name>
</gene>
<sequence length="1027" mass="115035">MDIRKFFAPSSTSKDANKKEPSKKTESDVSEVKKPRGKRQNDRSQSKQKSQTVAVEEDIILKTDSDSSMVKNAPKKGRRRKYGKKAQLGSPSSPEKRKENVPITNVMSNSESEDDLPKVKKVRKGFINSDDETDAPTKKSKKKEKPAPKKIVSSEEFFGEDKIQIAGTKGVKEKPNKKKKEEKTTIEKRIEIDQELHDDEDFMDTLDKLNKMEKEKVKKPSPAVVKTETKTNAKTPSPKKVIKVVKSPTKAKTKTPKKDDSPLSISKTPTPAKRPLTAPKSKTPTGESAPNMVKTPSSAKRNLAYAKFKQREGPRAVGQIEIPEGSENCLEGLVFVVTGVLEGLERDDAKHLVERYGGKVTTSISKRTSYLVMGRDPGASKEEKARKLGTKIITEEELYHLIKTLPGKKSKYEIAAEKEIKAEQDRDRKRNLTEKESTVPAKKMRQMVEKPVVKVVERERAETSHQTGANYLDRGQLWVDKYKPTNMKQLIGQQGDKSCARKLLNWLSSWHANRAAGRKPIFGGGKWADQDGGGYRAALLSGPPGIGKTTMSVLVCKELGYSFVELNASDSRSKKSITEQVSELLHCSSLSQWASGKDNKVDKKEHVLLMDEVDGMSGNEDRGGMQQLIQLIKTTKVPIICMANDRNHPKLRTLANYCFDLRVQRPRVEQIKSAIMTIAYKEGVKIAPNVLQDIIVSTNQDIRQVLHNLCLFSAGGDKPDEREAVKSKKDIQIGAFDACRKVFDPSCASNSIQEKTSLFFYDYSIAPLFVHENYIKVRPKDNHLMRLAKAADSIAIGDVVDKKIRGSSGSWSLLPTQAIFASLLPGEYMRGYMSGMINFPQWLGRNSTNNKNKRIVSQLTGHMRLNTSGDRQAINQDYLPVLRKRLTQPLIEKQNEGVKDVLTILEDYHLTREDMDSLLEITQWDGIDPMKSIESKTKAAFTRAFNKANFVLPYAIVTASKAKAKRAEVAADDDYETELGEDNIEESAEEDDITKDAMIKKAKKPSSKKQETKKTTEKKTTKKRGKS</sequence>
<keyword evidence="6 12" id="KW-0547">Nucleotide-binding</keyword>
<dbReference type="GO" id="GO:0006260">
    <property type="term" value="P:DNA replication"/>
    <property type="evidence" value="ECO:0007669"/>
    <property type="project" value="UniProtKB-KW"/>
</dbReference>
<feature type="compositionally biased region" description="Acidic residues" evidence="13">
    <location>
        <begin position="970"/>
        <end position="993"/>
    </location>
</feature>
<dbReference type="PIRSF" id="PIRSF036578">
    <property type="entry name" value="RFC1"/>
    <property type="match status" value="1"/>
</dbReference>
<comment type="function">
    <text evidence="10">Subunit of the replication factor C (RFC) complex which acts during elongation of primed DNA templates by DNA polymerases delta and epsilon, and is necessary for ATP-dependent loading of proliferating cell nuclear antigen (PCNA) onto primed DNA. This subunit binds to the primer-template junction. Binds the PO-B transcription element as well as other GA rich DNA sequences. Can bind single- or double-stranded DNA.</text>
</comment>
<evidence type="ECO:0000313" key="15">
    <source>
        <dbReference type="EMBL" id="CAD5118847.1"/>
    </source>
</evidence>
<proteinExistence type="inferred from homology"/>
<evidence type="ECO:0000259" key="14">
    <source>
        <dbReference type="PROSITE" id="PS50172"/>
    </source>
</evidence>
<dbReference type="FunFam" id="3.40.50.300:FF:000395">
    <property type="entry name" value="Replication factor C subunit 1"/>
    <property type="match status" value="1"/>
</dbReference>
<dbReference type="GO" id="GO:0005524">
    <property type="term" value="F:ATP binding"/>
    <property type="evidence" value="ECO:0007669"/>
    <property type="project" value="UniProtKB-UniRule"/>
</dbReference>
<feature type="region of interest" description="Disordered" evidence="13">
    <location>
        <begin position="1"/>
        <end position="158"/>
    </location>
</feature>
<dbReference type="AlphaFoldDB" id="A0A7I8VR95"/>
<dbReference type="InterPro" id="IPR013725">
    <property type="entry name" value="DNA_replication_fac_RFC1_C"/>
</dbReference>
<evidence type="ECO:0000256" key="13">
    <source>
        <dbReference type="SAM" id="MobiDB-lite"/>
    </source>
</evidence>
<dbReference type="Gene3D" id="3.40.50.10190">
    <property type="entry name" value="BRCT domain"/>
    <property type="match status" value="1"/>
</dbReference>
<evidence type="ECO:0000313" key="16">
    <source>
        <dbReference type="Proteomes" id="UP000549394"/>
    </source>
</evidence>
<dbReference type="PROSITE" id="PS50172">
    <property type="entry name" value="BRCT"/>
    <property type="match status" value="1"/>
</dbReference>
<dbReference type="PANTHER" id="PTHR23389:SF6">
    <property type="entry name" value="REPLICATION FACTOR C SUBUNIT 1"/>
    <property type="match status" value="1"/>
</dbReference>
<dbReference type="GO" id="GO:0003677">
    <property type="term" value="F:DNA binding"/>
    <property type="evidence" value="ECO:0007669"/>
    <property type="project" value="UniProtKB-KW"/>
</dbReference>
<evidence type="ECO:0000256" key="8">
    <source>
        <dbReference type="ARBA" id="ARBA00023125"/>
    </source>
</evidence>
<dbReference type="OrthoDB" id="446168at2759"/>
<evidence type="ECO:0000256" key="7">
    <source>
        <dbReference type="ARBA" id="ARBA00022840"/>
    </source>
</evidence>
<dbReference type="PANTHER" id="PTHR23389">
    <property type="entry name" value="CHROMOSOME TRANSMISSION FIDELITY FACTOR 18"/>
    <property type="match status" value="1"/>
</dbReference>
<keyword evidence="5 12" id="KW-0235">DNA replication</keyword>
<feature type="compositionally biased region" description="Low complexity" evidence="13">
    <location>
        <begin position="234"/>
        <end position="248"/>
    </location>
</feature>
<comment type="subcellular location">
    <subcellularLocation>
        <location evidence="1 12">Nucleus</location>
    </subcellularLocation>
</comment>
<dbReference type="GO" id="GO:0016887">
    <property type="term" value="F:ATP hydrolysis activity"/>
    <property type="evidence" value="ECO:0007669"/>
    <property type="project" value="InterPro"/>
</dbReference>
<dbReference type="SUPFAM" id="SSF52113">
    <property type="entry name" value="BRCT domain"/>
    <property type="match status" value="1"/>
</dbReference>
<dbReference type="InterPro" id="IPR036420">
    <property type="entry name" value="BRCT_dom_sf"/>
</dbReference>
<feature type="compositionally biased region" description="Basic and acidic residues" evidence="13">
    <location>
        <begin position="15"/>
        <end position="45"/>
    </location>
</feature>
<dbReference type="CDD" id="cd17752">
    <property type="entry name" value="BRCT_RFC1"/>
    <property type="match status" value="1"/>
</dbReference>
<feature type="region of interest" description="Disordered" evidence="13">
    <location>
        <begin position="165"/>
        <end position="184"/>
    </location>
</feature>
<evidence type="ECO:0000256" key="3">
    <source>
        <dbReference type="ARBA" id="ARBA00020401"/>
    </source>
</evidence>
<feature type="compositionally biased region" description="Basic and acidic residues" evidence="13">
    <location>
        <begin position="170"/>
        <end position="184"/>
    </location>
</feature>
<dbReference type="Pfam" id="PF25361">
    <property type="entry name" value="AAA_lid_RFC1"/>
    <property type="match status" value="1"/>
</dbReference>
<dbReference type="Pfam" id="PF00533">
    <property type="entry name" value="BRCT"/>
    <property type="match status" value="1"/>
</dbReference>
<dbReference type="FunFam" id="1.20.272.10:FF:000005">
    <property type="entry name" value="Replication factor C subunit 1"/>
    <property type="match status" value="1"/>
</dbReference>
<dbReference type="EMBL" id="CAJFCJ010000009">
    <property type="protein sequence ID" value="CAD5118847.1"/>
    <property type="molecule type" value="Genomic_DNA"/>
</dbReference>
<feature type="compositionally biased region" description="Polar residues" evidence="13">
    <location>
        <begin position="280"/>
        <end position="298"/>
    </location>
</feature>
<feature type="compositionally biased region" description="Basic and acidic residues" evidence="13">
    <location>
        <begin position="423"/>
        <end position="437"/>
    </location>
</feature>
<dbReference type="GO" id="GO:0005663">
    <property type="term" value="C:DNA replication factor C complex"/>
    <property type="evidence" value="ECO:0007669"/>
    <property type="project" value="InterPro"/>
</dbReference>
<dbReference type="CDD" id="cd18140">
    <property type="entry name" value="HLD_clamp_RFC"/>
    <property type="match status" value="1"/>
</dbReference>
<name>A0A7I8VR95_9ANNE</name>
<feature type="region of interest" description="Disordered" evidence="13">
    <location>
        <begin position="967"/>
        <end position="1027"/>
    </location>
</feature>
<dbReference type="InterPro" id="IPR012178">
    <property type="entry name" value="RFC1"/>
</dbReference>
<dbReference type="FunFam" id="1.10.8.60:FF:000021">
    <property type="entry name" value="Replication factor C subunit 1"/>
    <property type="match status" value="1"/>
</dbReference>